<proteinExistence type="predicted"/>
<feature type="transmembrane region" description="Helical" evidence="1">
    <location>
        <begin position="104"/>
        <end position="125"/>
    </location>
</feature>
<sequence>MLDAVTTAWESWWWLCLASDATVLWLFCMALVFGASAGPLSSDGELTSLERLAQHGARVRGSEFDPRRKAVSVGAETAALIERFEPRTKQLWRVNRGVFLPARFLALSAFLVGAAQLLFTLLAFLPRFPSTSWVFISVSVLAVDLICGIAVLMAERRRWRRRAPFELLLTRAVLQAIQTTGSALTWTVARDRLATIEQVLNERFERVRDRPLTAPGRDLEWHRRVRPWAEGLAKIDLQLQAPDERPADILSAQVENVVRAIQRPARRTRDGSAAAPPGASPRLDPQARLAWTLLLFVSVLAAFFAGLGTLELLLTDRNQLPSAEDLSAALSFIGPMVTTLAAIFGGLAWVRRRLAAPR</sequence>
<reference evidence="2 3" key="1">
    <citation type="submission" date="2023-06" db="EMBL/GenBank/DDBJ databases">
        <authorList>
            <person name="Feng G."/>
            <person name="Li J."/>
            <person name="Zhu H."/>
        </authorList>
    </citation>
    <scope>NUCLEOTIDE SEQUENCE [LARGE SCALE GENOMIC DNA]</scope>
    <source>
        <strain evidence="2 3">RHCKG28</strain>
    </source>
</reference>
<comment type="caution">
    <text evidence="2">The sequence shown here is derived from an EMBL/GenBank/DDBJ whole genome shotgun (WGS) entry which is preliminary data.</text>
</comment>
<dbReference type="RefSeq" id="WP_289473172.1">
    <property type="nucleotide sequence ID" value="NZ_JAUCMN010000004.1"/>
</dbReference>
<organism evidence="2 3">
    <name type="scientific">Curtobacterium caseinilyticum</name>
    <dbReference type="NCBI Taxonomy" id="3055137"/>
    <lineage>
        <taxon>Bacteria</taxon>
        <taxon>Bacillati</taxon>
        <taxon>Actinomycetota</taxon>
        <taxon>Actinomycetes</taxon>
        <taxon>Micrococcales</taxon>
        <taxon>Microbacteriaceae</taxon>
        <taxon>Curtobacterium</taxon>
    </lineage>
</organism>
<keyword evidence="1" id="KW-0472">Membrane</keyword>
<evidence type="ECO:0008006" key="4">
    <source>
        <dbReference type="Google" id="ProtNLM"/>
    </source>
</evidence>
<keyword evidence="1" id="KW-1133">Transmembrane helix</keyword>
<dbReference type="Proteomes" id="UP001236404">
    <property type="component" value="Unassembled WGS sequence"/>
</dbReference>
<evidence type="ECO:0000313" key="3">
    <source>
        <dbReference type="Proteomes" id="UP001236404"/>
    </source>
</evidence>
<evidence type="ECO:0000256" key="1">
    <source>
        <dbReference type="SAM" id="Phobius"/>
    </source>
</evidence>
<feature type="transmembrane region" description="Helical" evidence="1">
    <location>
        <begin position="328"/>
        <end position="350"/>
    </location>
</feature>
<feature type="transmembrane region" description="Helical" evidence="1">
    <location>
        <begin position="131"/>
        <end position="154"/>
    </location>
</feature>
<protein>
    <recommendedName>
        <fullName evidence="4">DUF2207 domain-containing protein</fullName>
    </recommendedName>
</protein>
<gene>
    <name evidence="2" type="ORF">QUG93_06815</name>
</gene>
<feature type="transmembrane region" description="Helical" evidence="1">
    <location>
        <begin position="12"/>
        <end position="33"/>
    </location>
</feature>
<keyword evidence="1" id="KW-0812">Transmembrane</keyword>
<feature type="transmembrane region" description="Helical" evidence="1">
    <location>
        <begin position="289"/>
        <end position="308"/>
    </location>
</feature>
<accession>A0ABT7TPE0</accession>
<keyword evidence="3" id="KW-1185">Reference proteome</keyword>
<name>A0ABT7TPE0_9MICO</name>
<evidence type="ECO:0000313" key="2">
    <source>
        <dbReference type="EMBL" id="MDM7891390.1"/>
    </source>
</evidence>
<dbReference type="EMBL" id="JAUCMN010000004">
    <property type="protein sequence ID" value="MDM7891390.1"/>
    <property type="molecule type" value="Genomic_DNA"/>
</dbReference>